<organism evidence="1 2">
    <name type="scientific">Pasteurella multocida</name>
    <dbReference type="NCBI Taxonomy" id="747"/>
    <lineage>
        <taxon>Bacteria</taxon>
        <taxon>Pseudomonadati</taxon>
        <taxon>Pseudomonadota</taxon>
        <taxon>Gammaproteobacteria</taxon>
        <taxon>Pasteurellales</taxon>
        <taxon>Pasteurellaceae</taxon>
        <taxon>Pasteurella</taxon>
    </lineage>
</organism>
<accession>A0A849CHE3</accession>
<protein>
    <submittedName>
        <fullName evidence="1">Uncharacterized protein</fullName>
    </submittedName>
</protein>
<gene>
    <name evidence="1" type="ORF">C2800_04960</name>
</gene>
<reference evidence="1 2" key="1">
    <citation type="journal article" date="2018" name="Front. Microbiol.">
        <title>Genetic and Phylogenetic Characteristics of Pasteurella multocida Isolates From Different Host Species.</title>
        <authorList>
            <person name="Peng Z."/>
            <person name="Liang W."/>
            <person name="Wang F."/>
            <person name="Xu Z."/>
            <person name="Xie Z."/>
            <person name="Lian Z."/>
            <person name="Hua L."/>
            <person name="Zhou R."/>
            <person name="Chen H."/>
            <person name="Wu B."/>
        </authorList>
    </citation>
    <scope>NUCLEOTIDE SEQUENCE [LARGE SCALE GENOMIC DNA]</scope>
    <source>
        <strain evidence="1 2">HNA06</strain>
    </source>
</reference>
<comment type="caution">
    <text evidence="1">The sequence shown here is derived from an EMBL/GenBank/DDBJ whole genome shotgun (WGS) entry which is preliminary data.</text>
</comment>
<evidence type="ECO:0000313" key="1">
    <source>
        <dbReference type="EMBL" id="NNI78773.1"/>
    </source>
</evidence>
<dbReference type="Proteomes" id="UP000540079">
    <property type="component" value="Unassembled WGS sequence"/>
</dbReference>
<evidence type="ECO:0000313" key="2">
    <source>
        <dbReference type="Proteomes" id="UP000540079"/>
    </source>
</evidence>
<sequence length="124" mass="14280">MIITIHISNQCKESHFYDIEYAGALYEELSSSYPLAQINFIFTQTNYELEAPYIVAFSTVNIDTKEIEVICTEVCKSLMQDNKSRILNPPNGDVLALNFKNFKTEKEIEDYLKKKGVELSTYGY</sequence>
<dbReference type="AlphaFoldDB" id="A0A849CHE3"/>
<proteinExistence type="predicted"/>
<name>A0A849CHE3_PASMD</name>
<dbReference type="EMBL" id="PPVL01000004">
    <property type="protein sequence ID" value="NNI78773.1"/>
    <property type="molecule type" value="Genomic_DNA"/>
</dbReference>